<accession>A0A4Q0XT80</accession>
<gene>
    <name evidence="1" type="ORF">CRV04_07360</name>
</gene>
<dbReference type="Proteomes" id="UP000290657">
    <property type="component" value="Unassembled WGS sequence"/>
</dbReference>
<evidence type="ECO:0000313" key="2">
    <source>
        <dbReference type="Proteomes" id="UP000290657"/>
    </source>
</evidence>
<keyword evidence="2" id="KW-1185">Reference proteome</keyword>
<dbReference type="OrthoDB" id="5344177at2"/>
<organism evidence="1 2">
    <name type="scientific">Candidatus Marinarcus aquaticus</name>
    <dbReference type="NCBI Taxonomy" id="2044504"/>
    <lineage>
        <taxon>Bacteria</taxon>
        <taxon>Pseudomonadati</taxon>
        <taxon>Campylobacterota</taxon>
        <taxon>Epsilonproteobacteria</taxon>
        <taxon>Campylobacterales</taxon>
        <taxon>Arcobacteraceae</taxon>
        <taxon>Candidatus Marinarcus</taxon>
    </lineage>
</organism>
<evidence type="ECO:0000313" key="1">
    <source>
        <dbReference type="EMBL" id="RXJ57621.1"/>
    </source>
</evidence>
<protein>
    <submittedName>
        <fullName evidence="1">Uncharacterized protein</fullName>
    </submittedName>
</protein>
<proteinExistence type="predicted"/>
<name>A0A4Q0XT80_9BACT</name>
<dbReference type="EMBL" id="PDKN01000004">
    <property type="protein sequence ID" value="RXJ57621.1"/>
    <property type="molecule type" value="Genomic_DNA"/>
</dbReference>
<sequence length="126" mass="14612">MILRTFFIVSLFMYTLYAYSSKAINAYAVAVYDANMNEENIQGVRKTKKDYNGLTYTKIYAFGDFFHMQPHAQIGSSLGILVRKRPIVKNGLHIGYEMIFKHLTVRSGYLEVYIGNELFDRSLYVK</sequence>
<comment type="caution">
    <text evidence="1">The sequence shown here is derived from an EMBL/GenBank/DDBJ whole genome shotgun (WGS) entry which is preliminary data.</text>
</comment>
<reference evidence="1 2" key="1">
    <citation type="submission" date="2017-10" db="EMBL/GenBank/DDBJ databases">
        <title>Genomics of the genus Arcobacter.</title>
        <authorList>
            <person name="Perez-Cataluna A."/>
            <person name="Figueras M.J."/>
        </authorList>
    </citation>
    <scope>NUCLEOTIDE SEQUENCE [LARGE SCALE GENOMIC DNA]</scope>
    <source>
        <strain evidence="1 2">CECT 8987</strain>
    </source>
</reference>
<dbReference type="RefSeq" id="WP_128996193.1">
    <property type="nucleotide sequence ID" value="NZ_PDKN01000004.1"/>
</dbReference>
<dbReference type="AlphaFoldDB" id="A0A4Q0XT80"/>